<evidence type="ECO:0000313" key="8">
    <source>
        <dbReference type="EMBL" id="CAR25017.1"/>
    </source>
</evidence>
<dbReference type="OrthoDB" id="426001at2759"/>
<dbReference type="GO" id="GO:0005634">
    <property type="term" value="C:nucleus"/>
    <property type="evidence" value="ECO:0007669"/>
    <property type="project" value="TreeGrafter"/>
</dbReference>
<protein>
    <recommendedName>
        <fullName evidence="2">protein-tyrosine-phosphatase</fullName>
        <ecNumber evidence="2">3.1.3.48</ecNumber>
    </recommendedName>
</protein>
<evidence type="ECO:0000256" key="4">
    <source>
        <dbReference type="ARBA" id="ARBA00022912"/>
    </source>
</evidence>
<organism evidence="8 9">
    <name type="scientific">Lachancea thermotolerans (strain ATCC 56472 / CBS 6340 / NRRL Y-8284)</name>
    <name type="common">Yeast</name>
    <name type="synonym">Kluyveromyces thermotolerans</name>
    <dbReference type="NCBI Taxonomy" id="559295"/>
    <lineage>
        <taxon>Eukaryota</taxon>
        <taxon>Fungi</taxon>
        <taxon>Dikarya</taxon>
        <taxon>Ascomycota</taxon>
        <taxon>Saccharomycotina</taxon>
        <taxon>Saccharomycetes</taxon>
        <taxon>Saccharomycetales</taxon>
        <taxon>Saccharomycetaceae</taxon>
        <taxon>Lachancea</taxon>
    </lineage>
</organism>
<dbReference type="GO" id="GO:0017017">
    <property type="term" value="F:MAP kinase tyrosine/serine/threonine phosphatase activity"/>
    <property type="evidence" value="ECO:0007669"/>
    <property type="project" value="TreeGrafter"/>
</dbReference>
<dbReference type="HOGENOM" id="CLU_036115_0_0_1"/>
<evidence type="ECO:0000259" key="7">
    <source>
        <dbReference type="PROSITE" id="PS50056"/>
    </source>
</evidence>
<evidence type="ECO:0000256" key="5">
    <source>
        <dbReference type="SAM" id="MobiDB-lite"/>
    </source>
</evidence>
<dbReference type="Proteomes" id="UP000002036">
    <property type="component" value="Chromosome G"/>
</dbReference>
<dbReference type="FunCoup" id="C5DMK6">
    <property type="interactions" value="124"/>
</dbReference>
<dbReference type="SMART" id="SM00195">
    <property type="entry name" value="DSPc"/>
    <property type="match status" value="1"/>
</dbReference>
<dbReference type="PANTHER" id="PTHR10159:SF519">
    <property type="entry name" value="DUAL SPECIFICITY PROTEIN PHOSPHATASE MPK3"/>
    <property type="match status" value="1"/>
</dbReference>
<name>C5DMK6_LACTC</name>
<dbReference type="EMBL" id="CU928171">
    <property type="protein sequence ID" value="CAR25017.1"/>
    <property type="molecule type" value="Genomic_DNA"/>
</dbReference>
<dbReference type="EC" id="3.1.3.48" evidence="2"/>
<dbReference type="OMA" id="THTTKIC"/>
<dbReference type="PROSITE" id="PS50056">
    <property type="entry name" value="TYR_PHOSPHATASE_2"/>
    <property type="match status" value="1"/>
</dbReference>
<reference evidence="8 9" key="1">
    <citation type="journal article" date="2009" name="Genome Res.">
        <title>Comparative genomics of protoploid Saccharomycetaceae.</title>
        <authorList>
            <consortium name="The Genolevures Consortium"/>
            <person name="Souciet J.-L."/>
            <person name="Dujon B."/>
            <person name="Gaillardin C."/>
            <person name="Johnston M."/>
            <person name="Baret P.V."/>
            <person name="Cliften P."/>
            <person name="Sherman D.J."/>
            <person name="Weissenbach J."/>
            <person name="Westhof E."/>
            <person name="Wincker P."/>
            <person name="Jubin C."/>
            <person name="Poulain J."/>
            <person name="Barbe V."/>
            <person name="Segurens B."/>
            <person name="Artiguenave F."/>
            <person name="Anthouard V."/>
            <person name="Vacherie B."/>
            <person name="Val M.-E."/>
            <person name="Fulton R.S."/>
            <person name="Minx P."/>
            <person name="Wilson R."/>
            <person name="Durrens P."/>
            <person name="Jean G."/>
            <person name="Marck C."/>
            <person name="Martin T."/>
            <person name="Nikolski M."/>
            <person name="Rolland T."/>
            <person name="Seret M.-L."/>
            <person name="Casaregola S."/>
            <person name="Despons L."/>
            <person name="Fairhead C."/>
            <person name="Fischer G."/>
            <person name="Lafontaine I."/>
            <person name="Leh V."/>
            <person name="Lemaire M."/>
            <person name="de Montigny J."/>
            <person name="Neuveglise C."/>
            <person name="Thierry A."/>
            <person name="Blanc-Lenfle I."/>
            <person name="Bleykasten C."/>
            <person name="Diffels J."/>
            <person name="Fritsch E."/>
            <person name="Frangeul L."/>
            <person name="Goeffon A."/>
            <person name="Jauniaux N."/>
            <person name="Kachouri-Lafond R."/>
            <person name="Payen C."/>
            <person name="Potier S."/>
            <person name="Pribylova L."/>
            <person name="Ozanne C."/>
            <person name="Richard G.-F."/>
            <person name="Sacerdot C."/>
            <person name="Straub M.-L."/>
            <person name="Talla E."/>
        </authorList>
    </citation>
    <scope>NUCLEOTIDE SEQUENCE [LARGE SCALE GENOMIC DNA]</scope>
    <source>
        <strain evidence="9">ATCC 56472 / CBS 6340 / NRRL Y-8284</strain>
    </source>
</reference>
<dbReference type="AlphaFoldDB" id="C5DMK6"/>
<dbReference type="InParanoid" id="C5DMK6"/>
<feature type="region of interest" description="Disordered" evidence="5">
    <location>
        <begin position="1"/>
        <end position="46"/>
    </location>
</feature>
<dbReference type="FunFam" id="3.90.190.10:FF:000094">
    <property type="entry name" value="Probable tyrosine-protein phosphatase"/>
    <property type="match status" value="1"/>
</dbReference>
<dbReference type="eggNOG" id="KOG1716">
    <property type="taxonomic scope" value="Eukaryota"/>
</dbReference>
<keyword evidence="4" id="KW-0904">Protein phosphatase</keyword>
<dbReference type="KEGG" id="lth:KLTH0G09702g"/>
<dbReference type="SUPFAM" id="SSF52799">
    <property type="entry name" value="(Phosphotyrosine protein) phosphatases II"/>
    <property type="match status" value="1"/>
</dbReference>
<keyword evidence="3" id="KW-0378">Hydrolase</keyword>
<proteinExistence type="inferred from homology"/>
<dbReference type="GO" id="GO:0008330">
    <property type="term" value="F:protein tyrosine/threonine phosphatase activity"/>
    <property type="evidence" value="ECO:0007669"/>
    <property type="project" value="TreeGrafter"/>
</dbReference>
<dbReference type="InterPro" id="IPR016130">
    <property type="entry name" value="Tyr_Pase_AS"/>
</dbReference>
<dbReference type="GO" id="GO:0033550">
    <property type="term" value="F:MAP kinase tyrosine phosphatase activity"/>
    <property type="evidence" value="ECO:0007669"/>
    <property type="project" value="TreeGrafter"/>
</dbReference>
<gene>
    <name evidence="8" type="ordered locus">KLTH0G09702g</name>
</gene>
<dbReference type="InterPro" id="IPR029021">
    <property type="entry name" value="Prot-tyrosine_phosphatase-like"/>
</dbReference>
<evidence type="ECO:0000313" key="9">
    <source>
        <dbReference type="Proteomes" id="UP000002036"/>
    </source>
</evidence>
<feature type="domain" description="Tyrosine-protein phosphatase" evidence="6">
    <location>
        <begin position="199"/>
        <end position="339"/>
    </location>
</feature>
<feature type="domain" description="Tyrosine specific protein phosphatases" evidence="7">
    <location>
        <begin position="260"/>
        <end position="315"/>
    </location>
</feature>
<dbReference type="PANTHER" id="PTHR10159">
    <property type="entry name" value="DUAL SPECIFICITY PROTEIN PHOSPHATASE"/>
    <property type="match status" value="1"/>
</dbReference>
<dbReference type="PROSITE" id="PS00383">
    <property type="entry name" value="TYR_PHOSPHATASE_1"/>
    <property type="match status" value="1"/>
</dbReference>
<evidence type="ECO:0000256" key="2">
    <source>
        <dbReference type="ARBA" id="ARBA00013064"/>
    </source>
</evidence>
<dbReference type="InterPro" id="IPR000340">
    <property type="entry name" value="Dual-sp_phosphatase_cat-dom"/>
</dbReference>
<sequence>MLRTTGSAAEGSKESPDGSTGPRSPRHVRNRNTKNLSLSISKSPTQRISAMEEHFGVTPQDTLQGPVQIPKPTPNQREAQIFTLSGVMNSSATSPVSATGSQGAKNRLKRGMSLPLSLKTANVRSAAAHSFSHQSPGAERTSSSIEAQSLLLGSQPDPPQPITSWVYHKSSSLSSSPLDEENGPYTYTEVYKENAYPAGPLLVFGSYIYLYSEPTVEDMSKFDVVINVAKEVQDCRAQLQPSESLEYHHAEWTHTTKICTDLPRLTQIIHQAVIAKKRVLVHCQCGVSRSASLIVAYIMRYQNLALNDAYNRLKSVAKDISPNMSLIFQLMEWNEALNAQRQRTAQEDLKVARNKASSLDLDKSNSDPVEIANMISQQNALDLSSPNCSSVSTENTPCTPSEFLNCDQLTSTATSSSKLFGTARPLVPGPPPHLSNFNSFAQSPVEIGDKGRSGWD</sequence>
<keyword evidence="9" id="KW-1185">Reference proteome</keyword>
<accession>C5DMK6</accession>
<dbReference type="RefSeq" id="XP_002555454.1">
    <property type="nucleotide sequence ID" value="XM_002555408.1"/>
</dbReference>
<feature type="compositionally biased region" description="Polar residues" evidence="5">
    <location>
        <begin position="33"/>
        <end position="46"/>
    </location>
</feature>
<dbReference type="STRING" id="559295.C5DMK6"/>
<dbReference type="CDD" id="cd14521">
    <property type="entry name" value="DSP_fungal_SDP1-like"/>
    <property type="match status" value="1"/>
</dbReference>
<dbReference type="GO" id="GO:0043409">
    <property type="term" value="P:negative regulation of MAPK cascade"/>
    <property type="evidence" value="ECO:0007669"/>
    <property type="project" value="TreeGrafter"/>
</dbReference>
<dbReference type="InterPro" id="IPR020422">
    <property type="entry name" value="TYR_PHOSPHATASE_DUAL_dom"/>
</dbReference>
<evidence type="ECO:0000259" key="6">
    <source>
        <dbReference type="PROSITE" id="PS50054"/>
    </source>
</evidence>
<evidence type="ECO:0000256" key="1">
    <source>
        <dbReference type="ARBA" id="ARBA00008601"/>
    </source>
</evidence>
<comment type="similarity">
    <text evidence="1">Belongs to the protein-tyrosine phosphatase family. Non-receptor class dual specificity subfamily.</text>
</comment>
<dbReference type="InterPro" id="IPR000387">
    <property type="entry name" value="Tyr_Pase_dom"/>
</dbReference>
<evidence type="ECO:0000256" key="3">
    <source>
        <dbReference type="ARBA" id="ARBA00022801"/>
    </source>
</evidence>
<dbReference type="Gene3D" id="3.90.190.10">
    <property type="entry name" value="Protein tyrosine phosphatase superfamily"/>
    <property type="match status" value="1"/>
</dbReference>
<dbReference type="GeneID" id="8293732"/>
<dbReference type="Pfam" id="PF00782">
    <property type="entry name" value="DSPc"/>
    <property type="match status" value="1"/>
</dbReference>
<dbReference type="GO" id="GO:0005829">
    <property type="term" value="C:cytosol"/>
    <property type="evidence" value="ECO:0007669"/>
    <property type="project" value="TreeGrafter"/>
</dbReference>
<dbReference type="PROSITE" id="PS50054">
    <property type="entry name" value="TYR_PHOSPHATASE_DUAL"/>
    <property type="match status" value="1"/>
</dbReference>